<accession>A0A9P8Y194</accession>
<evidence type="ECO:0000313" key="2">
    <source>
        <dbReference type="EMBL" id="KAH7024982.1"/>
    </source>
</evidence>
<feature type="region of interest" description="Disordered" evidence="1">
    <location>
        <begin position="148"/>
        <end position="176"/>
    </location>
</feature>
<organism evidence="2 3">
    <name type="scientific">Microdochium trichocladiopsis</name>
    <dbReference type="NCBI Taxonomy" id="1682393"/>
    <lineage>
        <taxon>Eukaryota</taxon>
        <taxon>Fungi</taxon>
        <taxon>Dikarya</taxon>
        <taxon>Ascomycota</taxon>
        <taxon>Pezizomycotina</taxon>
        <taxon>Sordariomycetes</taxon>
        <taxon>Xylariomycetidae</taxon>
        <taxon>Xylariales</taxon>
        <taxon>Microdochiaceae</taxon>
        <taxon>Microdochium</taxon>
    </lineage>
</organism>
<comment type="caution">
    <text evidence="2">The sequence shown here is derived from an EMBL/GenBank/DDBJ whole genome shotgun (WGS) entry which is preliminary data.</text>
</comment>
<name>A0A9P8Y194_9PEZI</name>
<dbReference type="EMBL" id="JAGTJQ010000009">
    <property type="protein sequence ID" value="KAH7024982.1"/>
    <property type="molecule type" value="Genomic_DNA"/>
</dbReference>
<feature type="region of interest" description="Disordered" evidence="1">
    <location>
        <begin position="48"/>
        <end position="94"/>
    </location>
</feature>
<evidence type="ECO:0000256" key="1">
    <source>
        <dbReference type="SAM" id="MobiDB-lite"/>
    </source>
</evidence>
<protein>
    <submittedName>
        <fullName evidence="2">Uncharacterized protein</fullName>
    </submittedName>
</protein>
<evidence type="ECO:0000313" key="3">
    <source>
        <dbReference type="Proteomes" id="UP000756346"/>
    </source>
</evidence>
<gene>
    <name evidence="2" type="ORF">B0I36DRAFT_366880</name>
</gene>
<reference evidence="2" key="1">
    <citation type="journal article" date="2021" name="Nat. Commun.">
        <title>Genetic determinants of endophytism in the Arabidopsis root mycobiome.</title>
        <authorList>
            <person name="Mesny F."/>
            <person name="Miyauchi S."/>
            <person name="Thiergart T."/>
            <person name="Pickel B."/>
            <person name="Atanasova L."/>
            <person name="Karlsson M."/>
            <person name="Huettel B."/>
            <person name="Barry K.W."/>
            <person name="Haridas S."/>
            <person name="Chen C."/>
            <person name="Bauer D."/>
            <person name="Andreopoulos W."/>
            <person name="Pangilinan J."/>
            <person name="LaButti K."/>
            <person name="Riley R."/>
            <person name="Lipzen A."/>
            <person name="Clum A."/>
            <person name="Drula E."/>
            <person name="Henrissat B."/>
            <person name="Kohler A."/>
            <person name="Grigoriev I.V."/>
            <person name="Martin F.M."/>
            <person name="Hacquard S."/>
        </authorList>
    </citation>
    <scope>NUCLEOTIDE SEQUENCE</scope>
    <source>
        <strain evidence="2">MPI-CAGE-CH-0230</strain>
    </source>
</reference>
<feature type="compositionally biased region" description="Polar residues" evidence="1">
    <location>
        <begin position="61"/>
        <end position="85"/>
    </location>
</feature>
<proteinExistence type="predicted"/>
<dbReference type="Proteomes" id="UP000756346">
    <property type="component" value="Unassembled WGS sequence"/>
</dbReference>
<keyword evidence="3" id="KW-1185">Reference proteome</keyword>
<dbReference type="RefSeq" id="XP_046008530.1">
    <property type="nucleotide sequence ID" value="XM_046159371.1"/>
</dbReference>
<sequence length="176" mass="18336">MAPNNKKHARAALEKEANQRFEEILFALIDKRGLPAALLVFTTAAIQHEQRQSTRQTTTEAPSTVASGIQGQPDSYTSPPSTSGVSLAPEHPPHDILLGIPQHGMLPLSIPQQYLGGAQSVPPPPQGAPAANFGSNQYEEGANILGAGQQTAHDTDGGTAGAQIAGQFPTTAADED</sequence>
<dbReference type="GeneID" id="70188917"/>
<dbReference type="AlphaFoldDB" id="A0A9P8Y194"/>